<feature type="region of interest" description="Disordered" evidence="1">
    <location>
        <begin position="42"/>
        <end position="62"/>
    </location>
</feature>
<dbReference type="EMBL" id="JBHMQT010000003">
    <property type="protein sequence ID" value="MFC0860950.1"/>
    <property type="molecule type" value="Genomic_DNA"/>
</dbReference>
<protein>
    <recommendedName>
        <fullName evidence="4">ATP/GTP-binding protein</fullName>
    </recommendedName>
</protein>
<accession>A0ABV6TZD2</accession>
<name>A0ABV6TZD2_9ACTN</name>
<comment type="caution">
    <text evidence="2">The sequence shown here is derived from an EMBL/GenBank/DDBJ whole genome shotgun (WGS) entry which is preliminary data.</text>
</comment>
<gene>
    <name evidence="2" type="ORF">ACFHYQ_01440</name>
</gene>
<reference evidence="2 3" key="1">
    <citation type="submission" date="2024-09" db="EMBL/GenBank/DDBJ databases">
        <authorList>
            <person name="Sun Q."/>
            <person name="Mori K."/>
        </authorList>
    </citation>
    <scope>NUCLEOTIDE SEQUENCE [LARGE SCALE GENOMIC DNA]</scope>
    <source>
        <strain evidence="2 3">TBRC 1851</strain>
    </source>
</reference>
<dbReference type="RefSeq" id="WP_394299205.1">
    <property type="nucleotide sequence ID" value="NZ_JBHMQT010000003.1"/>
</dbReference>
<organism evidence="2 3">
    <name type="scientific">Sphaerimonospora cavernae</name>
    <dbReference type="NCBI Taxonomy" id="1740611"/>
    <lineage>
        <taxon>Bacteria</taxon>
        <taxon>Bacillati</taxon>
        <taxon>Actinomycetota</taxon>
        <taxon>Actinomycetes</taxon>
        <taxon>Streptosporangiales</taxon>
        <taxon>Streptosporangiaceae</taxon>
        <taxon>Sphaerimonospora</taxon>
    </lineage>
</organism>
<feature type="compositionally biased region" description="Low complexity" evidence="1">
    <location>
        <begin position="47"/>
        <end position="59"/>
    </location>
</feature>
<proteinExistence type="predicted"/>
<evidence type="ECO:0000313" key="2">
    <source>
        <dbReference type="EMBL" id="MFC0860950.1"/>
    </source>
</evidence>
<dbReference type="Proteomes" id="UP001589870">
    <property type="component" value="Unassembled WGS sequence"/>
</dbReference>
<keyword evidence="3" id="KW-1185">Reference proteome</keyword>
<sequence length="265" mass="28173">MHAALTLSPLLVAFVVGGHTPSDDDHGAHPWGDSWVVYSRYQQERPSQPSDDNSSSDGSLTNCHTIGGANGISYLQCDKGPDGQRNVFQGVTPADPATPAVTPEMLLQEALRQLKPPAPRVATAPPLGKDGLVGLPHFFWLERDQWHPISKRVTAGPVWAEAVATPTKLVVRPGAGQATLACEGPGTPYDPSKPASGQKSDCSYLFTRSSAGMRGSHYRVSVTVVWTATWTGSGGAGGTLTPRTTSMTFPLRIAEGQALIKRSHR</sequence>
<evidence type="ECO:0000256" key="1">
    <source>
        <dbReference type="SAM" id="MobiDB-lite"/>
    </source>
</evidence>
<evidence type="ECO:0008006" key="4">
    <source>
        <dbReference type="Google" id="ProtNLM"/>
    </source>
</evidence>
<evidence type="ECO:0000313" key="3">
    <source>
        <dbReference type="Proteomes" id="UP001589870"/>
    </source>
</evidence>